<dbReference type="PROSITE" id="PS51384">
    <property type="entry name" value="FAD_FR"/>
    <property type="match status" value="1"/>
</dbReference>
<dbReference type="PRINTS" id="PR00406">
    <property type="entry name" value="CYTB5RDTASE"/>
</dbReference>
<reference evidence="11" key="1">
    <citation type="submission" date="2020-10" db="EMBL/GenBank/DDBJ databases">
        <authorList>
            <person name="Gilroy R."/>
        </authorList>
    </citation>
    <scope>NUCLEOTIDE SEQUENCE</scope>
    <source>
        <strain evidence="11">23406</strain>
    </source>
</reference>
<keyword evidence="7" id="KW-0408">Iron</keyword>
<dbReference type="AlphaFoldDB" id="A0A9D1NAG4"/>
<evidence type="ECO:0000256" key="6">
    <source>
        <dbReference type="ARBA" id="ARBA00023002"/>
    </source>
</evidence>
<evidence type="ECO:0000256" key="4">
    <source>
        <dbReference type="ARBA" id="ARBA00022723"/>
    </source>
</evidence>
<evidence type="ECO:0000256" key="3">
    <source>
        <dbReference type="ARBA" id="ARBA00022714"/>
    </source>
</evidence>
<evidence type="ECO:0000256" key="5">
    <source>
        <dbReference type="ARBA" id="ARBA00022827"/>
    </source>
</evidence>
<dbReference type="PANTHER" id="PTHR47354">
    <property type="entry name" value="NADH OXIDOREDUCTASE HCR"/>
    <property type="match status" value="1"/>
</dbReference>
<dbReference type="PANTHER" id="PTHR47354:SF6">
    <property type="entry name" value="NADH OXIDOREDUCTASE HCR"/>
    <property type="match status" value="1"/>
</dbReference>
<proteinExistence type="predicted"/>
<dbReference type="InterPro" id="IPR001433">
    <property type="entry name" value="OxRdtase_FAD/NAD-bd"/>
</dbReference>
<evidence type="ECO:0000259" key="9">
    <source>
        <dbReference type="PROSITE" id="PS51085"/>
    </source>
</evidence>
<dbReference type="GO" id="GO:0046872">
    <property type="term" value="F:metal ion binding"/>
    <property type="evidence" value="ECO:0007669"/>
    <property type="project" value="UniProtKB-KW"/>
</dbReference>
<dbReference type="Pfam" id="PF00111">
    <property type="entry name" value="Fer2"/>
    <property type="match status" value="1"/>
</dbReference>
<dbReference type="InterPro" id="IPR036010">
    <property type="entry name" value="2Fe-2S_ferredoxin-like_sf"/>
</dbReference>
<comment type="cofactor">
    <cofactor evidence="1">
        <name>FAD</name>
        <dbReference type="ChEBI" id="CHEBI:57692"/>
    </cofactor>
</comment>
<evidence type="ECO:0000256" key="8">
    <source>
        <dbReference type="ARBA" id="ARBA00023014"/>
    </source>
</evidence>
<feature type="domain" description="2Fe-2S ferredoxin-type" evidence="9">
    <location>
        <begin position="293"/>
        <end position="383"/>
    </location>
</feature>
<dbReference type="InterPro" id="IPR001709">
    <property type="entry name" value="Flavoprot_Pyr_Nucl_cyt_Rdtase"/>
</dbReference>
<dbReference type="Proteomes" id="UP000886891">
    <property type="component" value="Unassembled WGS sequence"/>
</dbReference>
<evidence type="ECO:0000313" key="11">
    <source>
        <dbReference type="EMBL" id="HIU99488.1"/>
    </source>
</evidence>
<dbReference type="SUPFAM" id="SSF52343">
    <property type="entry name" value="Ferredoxin reductase-like, C-terminal NADP-linked domain"/>
    <property type="match status" value="1"/>
</dbReference>
<dbReference type="Gene3D" id="3.10.20.30">
    <property type="match status" value="1"/>
</dbReference>
<feature type="domain" description="FAD-binding FR-type" evidence="10">
    <location>
        <begin position="52"/>
        <end position="154"/>
    </location>
</feature>
<dbReference type="Gene3D" id="3.40.50.80">
    <property type="entry name" value="Nucleotide-binding domain of ferredoxin-NADP reductase (FNR) module"/>
    <property type="match status" value="1"/>
</dbReference>
<dbReference type="GO" id="GO:0016491">
    <property type="term" value="F:oxidoreductase activity"/>
    <property type="evidence" value="ECO:0007669"/>
    <property type="project" value="UniProtKB-KW"/>
</dbReference>
<sequence length="384" mass="42237">MAFQFKRQLFGFMDLIRFKKLVPNRRRHLDAASDAPLPKTYRVNETAAILHPGNQKATVISIKTETADTKTYTLQLSRKMFFRAGQYVEISANVNGSVVNRPYAISSSPLQALNQSVLSVTVKKAGFFSNWLFDNAKVGDQLIVGDPSGNFHYEGIKDAETVVALAGGSGITPFYSMAQALKEGSESFRLILLYGAKTRKDLIFKAELDALVSDRFKVVYVLSDEKAEGYESGFITKELIAKYAPAKYTCMLCGSQAMYSFADKELAALGVTGKWVKHEANCVGTRDVKPQQFNLTVHIRDQKYVIKADATETLLVAMERAGLSVPSKCRAGGCGFCHSKLVGGKFSIAGQDKRRLADAKFGYIHPCCSYPDSDLELIVPAGLE</sequence>
<dbReference type="EMBL" id="DVOH01000001">
    <property type="protein sequence ID" value="HIU99488.1"/>
    <property type="molecule type" value="Genomic_DNA"/>
</dbReference>
<organism evidence="11 12">
    <name type="scientific">Candidatus Stercoripulliclostridium merdipullorum</name>
    <dbReference type="NCBI Taxonomy" id="2840952"/>
    <lineage>
        <taxon>Bacteria</taxon>
        <taxon>Bacillati</taxon>
        <taxon>Bacillota</taxon>
        <taxon>Clostridia</taxon>
        <taxon>Eubacteriales</taxon>
        <taxon>Candidatus Stercoripulliclostridium</taxon>
    </lineage>
</organism>
<name>A0A9D1NAG4_9FIRM</name>
<dbReference type="SUPFAM" id="SSF63380">
    <property type="entry name" value="Riboflavin synthase domain-like"/>
    <property type="match status" value="1"/>
</dbReference>
<gene>
    <name evidence="11" type="ORF">IAB14_00040</name>
</gene>
<comment type="caution">
    <text evidence="11">The sequence shown here is derived from an EMBL/GenBank/DDBJ whole genome shotgun (WGS) entry which is preliminary data.</text>
</comment>
<keyword evidence="3" id="KW-0001">2Fe-2S</keyword>
<evidence type="ECO:0000256" key="2">
    <source>
        <dbReference type="ARBA" id="ARBA00022630"/>
    </source>
</evidence>
<keyword evidence="6" id="KW-0560">Oxidoreductase</keyword>
<dbReference type="Pfam" id="PF00175">
    <property type="entry name" value="NAD_binding_1"/>
    <property type="match status" value="1"/>
</dbReference>
<dbReference type="InterPro" id="IPR001041">
    <property type="entry name" value="2Fe-2S_ferredoxin-type"/>
</dbReference>
<dbReference type="InterPro" id="IPR050415">
    <property type="entry name" value="MRET"/>
</dbReference>
<keyword evidence="5" id="KW-0274">FAD</keyword>
<dbReference type="InterPro" id="IPR017938">
    <property type="entry name" value="Riboflavin_synthase-like_b-brl"/>
</dbReference>
<keyword evidence="4" id="KW-0479">Metal-binding</keyword>
<dbReference type="InterPro" id="IPR039261">
    <property type="entry name" value="FNR_nucleotide-bd"/>
</dbReference>
<accession>A0A9D1NAG4</accession>
<dbReference type="SUPFAM" id="SSF54292">
    <property type="entry name" value="2Fe-2S ferredoxin-like"/>
    <property type="match status" value="1"/>
</dbReference>
<dbReference type="PRINTS" id="PR00371">
    <property type="entry name" value="FPNCR"/>
</dbReference>
<evidence type="ECO:0000259" key="10">
    <source>
        <dbReference type="PROSITE" id="PS51384"/>
    </source>
</evidence>
<reference evidence="11" key="2">
    <citation type="journal article" date="2021" name="PeerJ">
        <title>Extensive microbial diversity within the chicken gut microbiome revealed by metagenomics and culture.</title>
        <authorList>
            <person name="Gilroy R."/>
            <person name="Ravi A."/>
            <person name="Getino M."/>
            <person name="Pursley I."/>
            <person name="Horton D.L."/>
            <person name="Alikhan N.F."/>
            <person name="Baker D."/>
            <person name="Gharbi K."/>
            <person name="Hall N."/>
            <person name="Watson M."/>
            <person name="Adriaenssens E.M."/>
            <person name="Foster-Nyarko E."/>
            <person name="Jarju S."/>
            <person name="Secka A."/>
            <person name="Antonio M."/>
            <person name="Oren A."/>
            <person name="Chaudhuri R.R."/>
            <person name="La Ragione R."/>
            <person name="Hildebrand F."/>
            <person name="Pallen M.J."/>
        </authorList>
    </citation>
    <scope>NUCLEOTIDE SEQUENCE</scope>
    <source>
        <strain evidence="11">23406</strain>
    </source>
</reference>
<dbReference type="InterPro" id="IPR008333">
    <property type="entry name" value="Cbr1-like_FAD-bd_dom"/>
</dbReference>
<dbReference type="Gene3D" id="2.40.30.10">
    <property type="entry name" value="Translation factors"/>
    <property type="match status" value="1"/>
</dbReference>
<evidence type="ECO:0000256" key="1">
    <source>
        <dbReference type="ARBA" id="ARBA00001974"/>
    </source>
</evidence>
<dbReference type="InterPro" id="IPR017927">
    <property type="entry name" value="FAD-bd_FR_type"/>
</dbReference>
<dbReference type="CDD" id="cd00207">
    <property type="entry name" value="fer2"/>
    <property type="match status" value="1"/>
</dbReference>
<protein>
    <submittedName>
        <fullName evidence="11">Iron-sulfur cluster-binding domain-containing protein</fullName>
    </submittedName>
</protein>
<evidence type="ECO:0000313" key="12">
    <source>
        <dbReference type="Proteomes" id="UP000886891"/>
    </source>
</evidence>
<keyword evidence="8" id="KW-0411">Iron-sulfur</keyword>
<dbReference type="Pfam" id="PF00970">
    <property type="entry name" value="FAD_binding_6"/>
    <property type="match status" value="1"/>
</dbReference>
<evidence type="ECO:0000256" key="7">
    <source>
        <dbReference type="ARBA" id="ARBA00023004"/>
    </source>
</evidence>
<dbReference type="InterPro" id="IPR012675">
    <property type="entry name" value="Beta-grasp_dom_sf"/>
</dbReference>
<keyword evidence="2" id="KW-0285">Flavoprotein</keyword>
<dbReference type="GO" id="GO:0051537">
    <property type="term" value="F:2 iron, 2 sulfur cluster binding"/>
    <property type="evidence" value="ECO:0007669"/>
    <property type="project" value="UniProtKB-KW"/>
</dbReference>
<dbReference type="PROSITE" id="PS51085">
    <property type="entry name" value="2FE2S_FER_2"/>
    <property type="match status" value="1"/>
</dbReference>